<evidence type="ECO:0000313" key="2">
    <source>
        <dbReference type="EMBL" id="KFM23317.1"/>
    </source>
</evidence>
<dbReference type="AlphaFoldDB" id="A0A087SC63"/>
<dbReference type="RefSeq" id="XP_011396187.1">
    <property type="nucleotide sequence ID" value="XM_011397885.1"/>
</dbReference>
<dbReference type="EMBL" id="QOKY01000169">
    <property type="protein sequence ID" value="RMZ55107.1"/>
    <property type="molecule type" value="Genomic_DNA"/>
</dbReference>
<protein>
    <recommendedName>
        <fullName evidence="6">DUF1772 domain-containing protein</fullName>
    </recommendedName>
</protein>
<dbReference type="Proteomes" id="UP000279271">
    <property type="component" value="Unassembled WGS sequence"/>
</dbReference>
<evidence type="ECO:0000313" key="5">
    <source>
        <dbReference type="Proteomes" id="UP000279271"/>
    </source>
</evidence>
<evidence type="ECO:0000256" key="1">
    <source>
        <dbReference type="SAM" id="Phobius"/>
    </source>
</evidence>
<sequence>MWELIAAAAAGLNAGSGLYIAAAEHPAGLEAGVATYWSFFPKVSTKAVTLSTTLSVLTAAGAAAAYFTGDPDRDPAWLTCAAGALTVPVFDFLFVAPTKAVIDSRVMIDQPVAERESWLRSWGRKQIVDVALKVATFGALLLVLGAKGEDGALARLTRPR</sequence>
<reference evidence="5" key="2">
    <citation type="journal article" date="2018" name="Algal Res.">
        <title>Characterization of plant carbon substrate utilization by Auxenochlorella protothecoides.</title>
        <authorList>
            <person name="Vogler B.W."/>
            <person name="Starkenburg S.R."/>
            <person name="Sudasinghe N."/>
            <person name="Schambach J.Y."/>
            <person name="Rollin J.A."/>
            <person name="Pattathil S."/>
            <person name="Barry A.N."/>
        </authorList>
    </citation>
    <scope>NUCLEOTIDE SEQUENCE [LARGE SCALE GENOMIC DNA]</scope>
    <source>
        <strain evidence="5">UTEX 25</strain>
    </source>
</reference>
<keyword evidence="1" id="KW-0472">Membrane</keyword>
<evidence type="ECO:0000313" key="3">
    <source>
        <dbReference type="EMBL" id="RMZ55107.1"/>
    </source>
</evidence>
<dbReference type="EMBL" id="KL662090">
    <property type="protein sequence ID" value="KFM23317.1"/>
    <property type="molecule type" value="Genomic_DNA"/>
</dbReference>
<keyword evidence="1" id="KW-1133">Transmembrane helix</keyword>
<keyword evidence="1" id="KW-0812">Transmembrane</keyword>
<dbReference type="Proteomes" id="UP000028924">
    <property type="component" value="Unassembled WGS sequence"/>
</dbReference>
<reference evidence="3" key="3">
    <citation type="submission" date="2018-10" db="EMBL/GenBank/DDBJ databases">
        <authorList>
            <person name="Hovde B."/>
            <person name="Zhang X."/>
        </authorList>
    </citation>
    <scope>NUCLEOTIDE SEQUENCE [LARGE SCALE GENOMIC DNA]</scope>
    <source>
        <strain evidence="3">UTEX 25</strain>
    </source>
</reference>
<accession>A0A087SC63</accession>
<evidence type="ECO:0008006" key="6">
    <source>
        <dbReference type="Google" id="ProtNLM"/>
    </source>
</evidence>
<evidence type="ECO:0000313" key="4">
    <source>
        <dbReference type="Proteomes" id="UP000028924"/>
    </source>
</evidence>
<gene>
    <name evidence="3" type="ORF">APUTEX25_005385</name>
    <name evidence="2" type="ORF">F751_1013</name>
</gene>
<dbReference type="GeneID" id="23612404"/>
<reference evidence="2 4" key="1">
    <citation type="journal article" date="2014" name="BMC Genomics">
        <title>Oil accumulation mechanisms of the oleaginous microalga Chlorella protothecoides revealed through its genome, transcriptomes, and proteomes.</title>
        <authorList>
            <person name="Gao C."/>
            <person name="Wang Y."/>
            <person name="Shen Y."/>
            <person name="Yan D."/>
            <person name="He X."/>
            <person name="Dai J."/>
            <person name="Wu Q."/>
        </authorList>
    </citation>
    <scope>NUCLEOTIDE SEQUENCE [LARGE SCALE GENOMIC DNA]</scope>
    <source>
        <strain evidence="2 4">0710</strain>
    </source>
</reference>
<name>A0A087SC63_AUXPR</name>
<keyword evidence="4" id="KW-1185">Reference proteome</keyword>
<feature type="transmembrane region" description="Helical" evidence="1">
    <location>
        <begin position="47"/>
        <end position="69"/>
    </location>
</feature>
<proteinExistence type="predicted"/>
<organism evidence="2 4">
    <name type="scientific">Auxenochlorella protothecoides</name>
    <name type="common">Green microalga</name>
    <name type="synonym">Chlorella protothecoides</name>
    <dbReference type="NCBI Taxonomy" id="3075"/>
    <lineage>
        <taxon>Eukaryota</taxon>
        <taxon>Viridiplantae</taxon>
        <taxon>Chlorophyta</taxon>
        <taxon>core chlorophytes</taxon>
        <taxon>Trebouxiophyceae</taxon>
        <taxon>Chlorellales</taxon>
        <taxon>Chlorellaceae</taxon>
        <taxon>Auxenochlorella</taxon>
    </lineage>
</organism>
<reference evidence="3" key="4">
    <citation type="submission" date="2018-11" db="EMBL/GenBank/DDBJ databases">
        <title>Characterization of plant carbon substrate utilization by Auxenochlorella protothecoides.</title>
        <authorList>
            <person name="Vogler B.W."/>
            <person name="Starkenburg S.R."/>
            <person name="Sudasinghe N."/>
            <person name="Schambach J.Y."/>
            <person name="Rollin J.A."/>
            <person name="Pattathil S."/>
            <person name="Barry A.N."/>
        </authorList>
    </citation>
    <scope>NUCLEOTIDE SEQUENCE [LARGE SCALE GENOMIC DNA]</scope>
    <source>
        <strain evidence="3">UTEX 25</strain>
    </source>
</reference>
<feature type="transmembrane region" description="Helical" evidence="1">
    <location>
        <begin position="76"/>
        <end position="96"/>
    </location>
</feature>
<dbReference type="KEGG" id="apro:F751_1013"/>